<dbReference type="InterPro" id="IPR000283">
    <property type="entry name" value="NADH_UbQ_OxRdtase_75kDa_su_CS"/>
</dbReference>
<name>A0ABZ2XED3_9RHOO</name>
<feature type="domain" description="2Fe-2S ferredoxin-type" evidence="7">
    <location>
        <begin position="6"/>
        <end position="82"/>
    </location>
</feature>
<dbReference type="PROSITE" id="PS00642">
    <property type="entry name" value="COMPLEX1_75K_2"/>
    <property type="match status" value="1"/>
</dbReference>
<evidence type="ECO:0000256" key="5">
    <source>
        <dbReference type="ARBA" id="ARBA00023004"/>
    </source>
</evidence>
<dbReference type="PROSITE" id="PS51085">
    <property type="entry name" value="2FE2S_FER_2"/>
    <property type="match status" value="1"/>
</dbReference>
<dbReference type="InterPro" id="IPR019574">
    <property type="entry name" value="NADH_UbQ_OxRdtase_Gsu_4Fe4S-bd"/>
</dbReference>
<dbReference type="Proteomes" id="UP001479520">
    <property type="component" value="Chromosome"/>
</dbReference>
<dbReference type="SUPFAM" id="SSF54292">
    <property type="entry name" value="2Fe-2S ferredoxin-like"/>
    <property type="match status" value="1"/>
</dbReference>
<reference evidence="9 10" key="1">
    <citation type="submission" date="2024-04" db="EMBL/GenBank/DDBJ databases">
        <title>Dissimilatory iodate-reducing microorganisms contribute to the enrichment of iodine in groundwater.</title>
        <authorList>
            <person name="Jiang Z."/>
        </authorList>
    </citation>
    <scope>NUCLEOTIDE SEQUENCE [LARGE SCALE GENOMIC DNA]</scope>
    <source>
        <strain evidence="9 10">NCP973</strain>
    </source>
</reference>
<evidence type="ECO:0000259" key="7">
    <source>
        <dbReference type="PROSITE" id="PS51085"/>
    </source>
</evidence>
<evidence type="ECO:0000256" key="2">
    <source>
        <dbReference type="ARBA" id="ARBA00005404"/>
    </source>
</evidence>
<keyword evidence="5" id="KW-0408">Iron</keyword>
<organism evidence="9 10">
    <name type="scientific">Azonexus hydrophilus</name>
    <dbReference type="NCBI Taxonomy" id="418702"/>
    <lineage>
        <taxon>Bacteria</taxon>
        <taxon>Pseudomonadati</taxon>
        <taxon>Pseudomonadota</taxon>
        <taxon>Betaproteobacteria</taxon>
        <taxon>Rhodocyclales</taxon>
        <taxon>Azonexaceae</taxon>
        <taxon>Azonexus</taxon>
    </lineage>
</organism>
<dbReference type="SUPFAM" id="SSF54862">
    <property type="entry name" value="4Fe-4S ferredoxins"/>
    <property type="match status" value="1"/>
</dbReference>
<dbReference type="SMART" id="SM00929">
    <property type="entry name" value="NADH-G_4Fe-4S_3"/>
    <property type="match status" value="1"/>
</dbReference>
<dbReference type="CDD" id="cd00207">
    <property type="entry name" value="fer2"/>
    <property type="match status" value="1"/>
</dbReference>
<gene>
    <name evidence="9" type="ORF">AADV58_13655</name>
</gene>
<keyword evidence="3" id="KW-0004">4Fe-4S</keyword>
<sequence length="253" mass="27586">MSETSNANSFSIDGQRIPFTPGQTILQAALAAGVYIPHLCHHPDLKPHGSCKLCTVIVNGRNGSACTQMAMPGIEVENNSPTLNDRRRVLLQMLFVEGNHFCPGCEKSGNCQLQALAYDLEMLAPHFRHAYPVRPIDTTHPDVWLDLNRCIMCELCVRASRDIDGKNVFALAGRGVDSHIVVNSPSGRLGDSALSIDDAAVHVCPVGAIMVKRVGYAVPIGERQFDEQPISRQVDYLAARHIPIVPVAATEER</sequence>
<dbReference type="InterPro" id="IPR016214">
    <property type="entry name" value="NAD-red_Hydgase_HoxS_gsu"/>
</dbReference>
<dbReference type="PIRSF" id="PIRSF000309">
    <property type="entry name" value="NAD_red_hyd_HoxU"/>
    <property type="match status" value="1"/>
</dbReference>
<dbReference type="RefSeq" id="WP_051295324.1">
    <property type="nucleotide sequence ID" value="NZ_CP151406.1"/>
</dbReference>
<dbReference type="Gene3D" id="3.30.70.20">
    <property type="match status" value="1"/>
</dbReference>
<proteinExistence type="inferred from homology"/>
<evidence type="ECO:0000256" key="1">
    <source>
        <dbReference type="ARBA" id="ARBA00001966"/>
    </source>
</evidence>
<evidence type="ECO:0000313" key="9">
    <source>
        <dbReference type="EMBL" id="WZJ20981.1"/>
    </source>
</evidence>
<dbReference type="Pfam" id="PF10588">
    <property type="entry name" value="NADH-G_4Fe-4S_3"/>
    <property type="match status" value="1"/>
</dbReference>
<protein>
    <submittedName>
        <fullName evidence="9">2Fe-2S iron-sulfur cluster-binding protein</fullName>
    </submittedName>
</protein>
<feature type="domain" description="4Fe-4S His(Cys)3-ligated-type" evidence="8">
    <location>
        <begin position="82"/>
        <end position="121"/>
    </location>
</feature>
<dbReference type="EMBL" id="CP151406">
    <property type="protein sequence ID" value="WZJ20981.1"/>
    <property type="molecule type" value="Genomic_DNA"/>
</dbReference>
<comment type="similarity">
    <text evidence="2">Belongs to the complex I 75 kDa subunit family.</text>
</comment>
<evidence type="ECO:0000256" key="3">
    <source>
        <dbReference type="ARBA" id="ARBA00022485"/>
    </source>
</evidence>
<dbReference type="Pfam" id="PF13510">
    <property type="entry name" value="Fer2_4"/>
    <property type="match status" value="1"/>
</dbReference>
<dbReference type="InterPro" id="IPR001041">
    <property type="entry name" value="2Fe-2S_ferredoxin-type"/>
</dbReference>
<evidence type="ECO:0000259" key="8">
    <source>
        <dbReference type="PROSITE" id="PS51839"/>
    </source>
</evidence>
<dbReference type="PROSITE" id="PS51839">
    <property type="entry name" value="4FE4S_HC3"/>
    <property type="match status" value="1"/>
</dbReference>
<dbReference type="Pfam" id="PF13459">
    <property type="entry name" value="Fer4_15"/>
    <property type="match status" value="1"/>
</dbReference>
<keyword evidence="4" id="KW-0479">Metal-binding</keyword>
<accession>A0ABZ2XED3</accession>
<keyword evidence="10" id="KW-1185">Reference proteome</keyword>
<comment type="cofactor">
    <cofactor evidence="1">
        <name>[4Fe-4S] cluster</name>
        <dbReference type="ChEBI" id="CHEBI:49883"/>
    </cofactor>
</comment>
<evidence type="ECO:0000313" key="10">
    <source>
        <dbReference type="Proteomes" id="UP001479520"/>
    </source>
</evidence>
<dbReference type="InterPro" id="IPR036010">
    <property type="entry name" value="2Fe-2S_ferredoxin-like_sf"/>
</dbReference>
<dbReference type="Gene3D" id="3.10.20.740">
    <property type="match status" value="1"/>
</dbReference>
<evidence type="ECO:0000256" key="4">
    <source>
        <dbReference type="ARBA" id="ARBA00022723"/>
    </source>
</evidence>
<keyword evidence="6" id="KW-0411">Iron-sulfur</keyword>
<evidence type="ECO:0000256" key="6">
    <source>
        <dbReference type="ARBA" id="ARBA00023014"/>
    </source>
</evidence>